<dbReference type="AlphaFoldDB" id="A0A939BRE0"/>
<dbReference type="RefSeq" id="WP_204702008.1">
    <property type="nucleotide sequence ID" value="NZ_JAFBDQ010000010.1"/>
</dbReference>
<keyword evidence="3" id="KW-1185">Reference proteome</keyword>
<organism evidence="2 3">
    <name type="scientific">Halanaerobacter jeridensis</name>
    <dbReference type="NCBI Taxonomy" id="706427"/>
    <lineage>
        <taxon>Bacteria</taxon>
        <taxon>Bacillati</taxon>
        <taxon>Bacillota</taxon>
        <taxon>Clostridia</taxon>
        <taxon>Halanaerobiales</taxon>
        <taxon>Halobacteroidaceae</taxon>
        <taxon>Halanaerobacter</taxon>
    </lineage>
</organism>
<keyword evidence="1" id="KW-0175">Coiled coil</keyword>
<accession>A0A939BRE0</accession>
<evidence type="ECO:0000313" key="3">
    <source>
        <dbReference type="Proteomes" id="UP000774000"/>
    </source>
</evidence>
<proteinExistence type="predicted"/>
<dbReference type="EMBL" id="JAFBDQ010000010">
    <property type="protein sequence ID" value="MBM7557259.1"/>
    <property type="molecule type" value="Genomic_DNA"/>
</dbReference>
<comment type="caution">
    <text evidence="2">The sequence shown here is derived from an EMBL/GenBank/DDBJ whole genome shotgun (WGS) entry which is preliminary data.</text>
</comment>
<reference evidence="2" key="1">
    <citation type="submission" date="2021-01" db="EMBL/GenBank/DDBJ databases">
        <title>Genomic Encyclopedia of Type Strains, Phase IV (KMG-IV): sequencing the most valuable type-strain genomes for metagenomic binning, comparative biology and taxonomic classification.</title>
        <authorList>
            <person name="Goeker M."/>
        </authorList>
    </citation>
    <scope>NUCLEOTIDE SEQUENCE</scope>
    <source>
        <strain evidence="2">DSM 23230</strain>
    </source>
</reference>
<gene>
    <name evidence="2" type="ORF">JOC47_002114</name>
</gene>
<name>A0A939BRE0_9FIRM</name>
<protein>
    <submittedName>
        <fullName evidence="2">Uncharacterized protein</fullName>
    </submittedName>
</protein>
<dbReference type="Proteomes" id="UP000774000">
    <property type="component" value="Unassembled WGS sequence"/>
</dbReference>
<evidence type="ECO:0000256" key="1">
    <source>
        <dbReference type="SAM" id="Coils"/>
    </source>
</evidence>
<evidence type="ECO:0000313" key="2">
    <source>
        <dbReference type="EMBL" id="MBM7557259.1"/>
    </source>
</evidence>
<feature type="coiled-coil region" evidence="1">
    <location>
        <begin position="138"/>
        <end position="165"/>
    </location>
</feature>
<sequence length="168" mass="19683">MDIKDLNLDDDLSITKAIMHLEDEDQGIFKHEIVGNWSIDELVEAKTFLNQLIDGKIKEKLSEEEEKELNLINMKEEDYKTEFLKTLPKYQQELYRLVNPEVDLINISDLSDEEADELLDYLDQLVEEDEAEGKPAIKHDLEKFVKELEAQEAVVENNNKVINLEDYR</sequence>